<feature type="domain" description="C2H2-type" evidence="11">
    <location>
        <begin position="437"/>
        <end position="466"/>
    </location>
</feature>
<keyword evidence="7" id="KW-0804">Transcription</keyword>
<dbReference type="PROSITE" id="PS50157">
    <property type="entry name" value="ZINC_FINGER_C2H2_2"/>
    <property type="match status" value="2"/>
</dbReference>
<evidence type="ECO:0000256" key="2">
    <source>
        <dbReference type="ARBA" id="ARBA00022723"/>
    </source>
</evidence>
<evidence type="ECO:0000256" key="7">
    <source>
        <dbReference type="ARBA" id="ARBA00023163"/>
    </source>
</evidence>
<dbReference type="PROSITE" id="PS00028">
    <property type="entry name" value="ZINC_FINGER_C2H2_1"/>
    <property type="match status" value="2"/>
</dbReference>
<feature type="domain" description="C2H2-type" evidence="11">
    <location>
        <begin position="467"/>
        <end position="494"/>
    </location>
</feature>
<evidence type="ECO:0000313" key="13">
    <source>
        <dbReference type="Proteomes" id="UP000683417"/>
    </source>
</evidence>
<evidence type="ECO:0000256" key="1">
    <source>
        <dbReference type="ARBA" id="ARBA00004123"/>
    </source>
</evidence>
<dbReference type="InterPro" id="IPR050636">
    <property type="entry name" value="C2H2-ZF_domain-containing"/>
</dbReference>
<keyword evidence="3" id="KW-0677">Repeat</keyword>
<dbReference type="PANTHER" id="PTHR47772">
    <property type="entry name" value="ZINC FINGER PROTEIN 200"/>
    <property type="match status" value="1"/>
</dbReference>
<evidence type="ECO:0000313" key="12">
    <source>
        <dbReference type="EMBL" id="CAD6501318.1"/>
    </source>
</evidence>
<evidence type="ECO:0000259" key="11">
    <source>
        <dbReference type="PROSITE" id="PS50157"/>
    </source>
</evidence>
<keyword evidence="6" id="KW-0805">Transcription regulation</keyword>
<feature type="region of interest" description="Disordered" evidence="10">
    <location>
        <begin position="647"/>
        <end position="675"/>
    </location>
</feature>
<feature type="compositionally biased region" description="Polar residues" evidence="10">
    <location>
        <begin position="303"/>
        <end position="319"/>
    </location>
</feature>
<feature type="compositionally biased region" description="Low complexity" evidence="10">
    <location>
        <begin position="560"/>
        <end position="572"/>
    </location>
</feature>
<comment type="subcellular location">
    <subcellularLocation>
        <location evidence="1">Nucleus</location>
    </subcellularLocation>
</comment>
<keyword evidence="4 9" id="KW-0863">Zinc-finger</keyword>
<sequence>MLSNPTNALHSRQRQHRRQQSTPTAFDSVKISDLPNIQRNHGHRRGMSLDQRRRQTPPQDRLVCSINPGFTTPQHLLRETQQQRLVRPGVPNVQFGDDHNYLNSPVVTPHRHPTDPSFLHQYGENLHEAAYFGTIHPQIDFTPNEYHSNTDFYPFSQDSSLAPSPSYLELSSSFGNGNNNHNLENETYSRRSSVSRRISDGILHQVSQFENLALLSPQRPLTPSNHNIPGYYPPTPTDTPRTHMMKQSYMNARFMDGFDTSMEETIKPSVSQRSRGIFDDMRNEIEMKQNANQPQSGPVIEKSSLQSTQAPIPTENNVSLTSLNSDLKTNDQFCHGSNISSNSTNISPILTGYLSSPEEAQNSYQTVRETDSSIKTCTGPPAQSSSQSIQSRRKSAHRKSQSSSTLNIEEAITETGVTIDDITRFISGPDPLDGGKWLCMYPECNKRFGRKENIKSHVQTHLGDRQFQCPYCKKCFVRQHDLKRHAKIHSGVKPYPCQCGNSFARHDALTRHRQRGMCIGAFEGVVKKVAKRGRPRKYRPNDDERLEKSARTLRKNHLTSGASSTSGCSESGDAPSPRSDLDEMPDNKTYADFEYYQAPLSIQTSSFHYQPTRTSETCSYGSSAFLEASTSKRPVSTQGSYPEISLESSNVLNPHPRSKHLTNTNNFPSSPMMCESKSSPRSSHKYFSMELGPSSDVDFPLSASEMSALSGSGDDLFFEAFTGPEESSRILDLHCEQDLSIGKRNSLFSHATNDFFPISSNVYFGSS</sequence>
<feature type="region of interest" description="Disordered" evidence="10">
    <location>
        <begin position="552"/>
        <end position="586"/>
    </location>
</feature>
<protein>
    <submittedName>
        <fullName evidence="12">BgTH12-01570</fullName>
    </submittedName>
</protein>
<keyword evidence="8" id="KW-0539">Nucleus</keyword>
<dbReference type="FunFam" id="3.30.160.60:FF:000504">
    <property type="entry name" value="C2H2 transcription factor swi5"/>
    <property type="match status" value="1"/>
</dbReference>
<proteinExistence type="predicted"/>
<evidence type="ECO:0000256" key="6">
    <source>
        <dbReference type="ARBA" id="ARBA00023015"/>
    </source>
</evidence>
<comment type="caution">
    <text evidence="12">The sequence shown here is derived from an EMBL/GenBank/DDBJ whole genome shotgun (WGS) entry which is preliminary data.</text>
</comment>
<dbReference type="EMBL" id="CAJHIT010000005">
    <property type="protein sequence ID" value="CAD6501318.1"/>
    <property type="molecule type" value="Genomic_DNA"/>
</dbReference>
<reference evidence="12" key="1">
    <citation type="submission" date="2020-10" db="EMBL/GenBank/DDBJ databases">
        <authorList>
            <person name="Muller C M."/>
        </authorList>
    </citation>
    <scope>NUCLEOTIDE SEQUENCE</scope>
    <source>
        <strain evidence="12">THUN-12</strain>
    </source>
</reference>
<feature type="region of interest" description="Disordered" evidence="10">
    <location>
        <begin position="1"/>
        <end position="60"/>
    </location>
</feature>
<evidence type="ECO:0000256" key="4">
    <source>
        <dbReference type="ARBA" id="ARBA00022771"/>
    </source>
</evidence>
<dbReference type="SMART" id="SM00355">
    <property type="entry name" value="ZnF_C2H2"/>
    <property type="match status" value="2"/>
</dbReference>
<dbReference type="Pfam" id="PF00096">
    <property type="entry name" value="zf-C2H2"/>
    <property type="match status" value="1"/>
</dbReference>
<organism evidence="12 13">
    <name type="scientific">Blumeria graminis f. sp. triticale</name>
    <dbReference type="NCBI Taxonomy" id="1689686"/>
    <lineage>
        <taxon>Eukaryota</taxon>
        <taxon>Fungi</taxon>
        <taxon>Dikarya</taxon>
        <taxon>Ascomycota</taxon>
        <taxon>Pezizomycotina</taxon>
        <taxon>Leotiomycetes</taxon>
        <taxon>Erysiphales</taxon>
        <taxon>Erysiphaceae</taxon>
        <taxon>Blumeria</taxon>
    </lineage>
</organism>
<feature type="region of interest" description="Disordered" evidence="10">
    <location>
        <begin position="360"/>
        <end position="407"/>
    </location>
</feature>
<dbReference type="InterPro" id="IPR013087">
    <property type="entry name" value="Znf_C2H2_type"/>
</dbReference>
<dbReference type="PANTHER" id="PTHR47772:SF13">
    <property type="entry name" value="GASTRULA ZINC FINGER PROTEIN XLCGF49.1-LIKE-RELATED"/>
    <property type="match status" value="1"/>
</dbReference>
<evidence type="ECO:0000256" key="9">
    <source>
        <dbReference type="PROSITE-ProRule" id="PRU00042"/>
    </source>
</evidence>
<evidence type="ECO:0000256" key="10">
    <source>
        <dbReference type="SAM" id="MobiDB-lite"/>
    </source>
</evidence>
<dbReference type="Proteomes" id="UP000683417">
    <property type="component" value="Unassembled WGS sequence"/>
</dbReference>
<evidence type="ECO:0000256" key="3">
    <source>
        <dbReference type="ARBA" id="ARBA00022737"/>
    </source>
</evidence>
<keyword evidence="5" id="KW-0862">Zinc</keyword>
<feature type="region of interest" description="Disordered" evidence="10">
    <location>
        <begin position="289"/>
        <end position="319"/>
    </location>
</feature>
<accession>A0A9W4CZ03</accession>
<evidence type="ECO:0000256" key="5">
    <source>
        <dbReference type="ARBA" id="ARBA00022833"/>
    </source>
</evidence>
<feature type="compositionally biased region" description="Basic residues" evidence="10">
    <location>
        <begin position="391"/>
        <end position="400"/>
    </location>
</feature>
<evidence type="ECO:0000256" key="8">
    <source>
        <dbReference type="ARBA" id="ARBA00023242"/>
    </source>
</evidence>
<dbReference type="GO" id="GO:0005634">
    <property type="term" value="C:nucleus"/>
    <property type="evidence" value="ECO:0007669"/>
    <property type="project" value="UniProtKB-SubCell"/>
</dbReference>
<dbReference type="AlphaFoldDB" id="A0A9W4CZ03"/>
<feature type="region of interest" description="Disordered" evidence="10">
    <location>
        <begin position="217"/>
        <end position="241"/>
    </location>
</feature>
<dbReference type="GO" id="GO:0008270">
    <property type="term" value="F:zinc ion binding"/>
    <property type="evidence" value="ECO:0007669"/>
    <property type="project" value="UniProtKB-KW"/>
</dbReference>
<keyword evidence="2" id="KW-0479">Metal-binding</keyword>
<gene>
    <name evidence="12" type="ORF">BGTH12_LOCUS2676</name>
</gene>
<name>A0A9W4CZ03_BLUGR</name>